<dbReference type="HOGENOM" id="CLU_1750197_0_0_1"/>
<protein>
    <submittedName>
        <fullName evidence="2">Uncharacterized protein</fullName>
    </submittedName>
</protein>
<reference evidence="2 3" key="1">
    <citation type="journal article" date="2003" name="Nature">
        <title>The genome sequence of the filamentous fungus Neurospora crassa.</title>
        <authorList>
            <person name="Galagan J.E."/>
            <person name="Calvo S.E."/>
            <person name="Borkovich K.A."/>
            <person name="Selker E.U."/>
            <person name="Read N.D."/>
            <person name="Jaffe D."/>
            <person name="FitzHugh W."/>
            <person name="Ma L.J."/>
            <person name="Smirnov S."/>
            <person name="Purcell S."/>
            <person name="Rehman B."/>
            <person name="Elkins T."/>
            <person name="Engels R."/>
            <person name="Wang S."/>
            <person name="Nielsen C.B."/>
            <person name="Butler J."/>
            <person name="Endrizzi M."/>
            <person name="Qui D."/>
            <person name="Ianakiev P."/>
            <person name="Bell-Pedersen D."/>
            <person name="Nelson M.A."/>
            <person name="Werner-Washburne M."/>
            <person name="Selitrennikoff C.P."/>
            <person name="Kinsey J.A."/>
            <person name="Braun E.L."/>
            <person name="Zelter A."/>
            <person name="Schulte U."/>
            <person name="Kothe G.O."/>
            <person name="Jedd G."/>
            <person name="Mewes W."/>
            <person name="Staben C."/>
            <person name="Marcotte E."/>
            <person name="Greenberg D."/>
            <person name="Roy A."/>
            <person name="Foley K."/>
            <person name="Naylor J."/>
            <person name="Stange-Thomann N."/>
            <person name="Barrett R."/>
            <person name="Gnerre S."/>
            <person name="Kamal M."/>
            <person name="Kamvysselis M."/>
            <person name="Mauceli E."/>
            <person name="Bielke C."/>
            <person name="Rudd S."/>
            <person name="Frishman D."/>
            <person name="Krystofova S."/>
            <person name="Rasmussen C."/>
            <person name="Metzenberg R.L."/>
            <person name="Perkins D.D."/>
            <person name="Kroken S."/>
            <person name="Cogoni C."/>
            <person name="Macino G."/>
            <person name="Catcheside D."/>
            <person name="Li W."/>
            <person name="Pratt R.J."/>
            <person name="Osmani S.A."/>
            <person name="DeSouza C.P."/>
            <person name="Glass L."/>
            <person name="Orbach M.J."/>
            <person name="Berglund J.A."/>
            <person name="Voelker R."/>
            <person name="Yarden O."/>
            <person name="Plamann M."/>
            <person name="Seiler S."/>
            <person name="Dunlap J."/>
            <person name="Radford A."/>
            <person name="Aramayo R."/>
            <person name="Natvig D.O."/>
            <person name="Alex L.A."/>
            <person name="Mannhaupt G."/>
            <person name="Ebbole D.J."/>
            <person name="Freitag M."/>
            <person name="Paulsen I."/>
            <person name="Sachs M.S."/>
            <person name="Lander E.S."/>
            <person name="Nusbaum C."/>
            <person name="Birren B."/>
        </authorList>
    </citation>
    <scope>NUCLEOTIDE SEQUENCE [LARGE SCALE GENOMIC DNA]</scope>
    <source>
        <strain evidence="3">ATCC 24698 / 74-OR23-1A / CBS 708.71 / DSM 1257 / FGSC 987</strain>
    </source>
</reference>
<keyword evidence="3" id="KW-1185">Reference proteome</keyword>
<proteinExistence type="predicted"/>
<dbReference type="RefSeq" id="XP_963681.1">
    <property type="nucleotide sequence ID" value="XM_958588.1"/>
</dbReference>
<dbReference type="EMBL" id="CM002237">
    <property type="protein sequence ID" value="EAA34445.1"/>
    <property type="molecule type" value="Genomic_DNA"/>
</dbReference>
<feature type="region of interest" description="Disordered" evidence="1">
    <location>
        <begin position="41"/>
        <end position="86"/>
    </location>
</feature>
<feature type="compositionally biased region" description="Acidic residues" evidence="1">
    <location>
        <begin position="117"/>
        <end position="144"/>
    </location>
</feature>
<evidence type="ECO:0000313" key="2">
    <source>
        <dbReference type="EMBL" id="EAA34445.1"/>
    </source>
</evidence>
<sequence length="176" mass="19584">MFSSSSDIPSPSSGANPSQSSSTLFAFYAITAIILFQSSARATAAPGSTPVARRGQRWQRHNVEDDEEKEKEEEQMGGGGKRERMMMERTTYVSQFKYVTSDVVDEGEQRGGTDFYDTQDEDGVDDVEEEGEDADVGNTDDSDIVDYAGNESEMKEEFSDEDFMAMLKTMRGGRRM</sequence>
<feature type="region of interest" description="Disordered" evidence="1">
    <location>
        <begin position="1"/>
        <end position="20"/>
    </location>
</feature>
<dbReference type="VEuPathDB" id="FungiDB:NCU06840"/>
<name>Q1K8W8_NEUCR</name>
<dbReference type="InParanoid" id="Q1K8W8"/>
<gene>
    <name evidence="2" type="ORF">NCU06840</name>
</gene>
<organism evidence="2 3">
    <name type="scientific">Neurospora crassa (strain ATCC 24698 / 74-OR23-1A / CBS 708.71 / DSM 1257 / FGSC 987)</name>
    <dbReference type="NCBI Taxonomy" id="367110"/>
    <lineage>
        <taxon>Eukaryota</taxon>
        <taxon>Fungi</taxon>
        <taxon>Dikarya</taxon>
        <taxon>Ascomycota</taxon>
        <taxon>Pezizomycotina</taxon>
        <taxon>Sordariomycetes</taxon>
        <taxon>Sordariomycetidae</taxon>
        <taxon>Sordariales</taxon>
        <taxon>Sordariaceae</taxon>
        <taxon>Neurospora</taxon>
    </lineage>
</organism>
<feature type="compositionally biased region" description="Acidic residues" evidence="1">
    <location>
        <begin position="64"/>
        <end position="75"/>
    </location>
</feature>
<evidence type="ECO:0000313" key="3">
    <source>
        <dbReference type="Proteomes" id="UP000001805"/>
    </source>
</evidence>
<dbReference type="Proteomes" id="UP000001805">
    <property type="component" value="Chromosome 6, Linkage Group II"/>
</dbReference>
<dbReference type="GeneID" id="3879805"/>
<dbReference type="KEGG" id="ncr:NCU06840"/>
<dbReference type="PaxDb" id="5141-EFNCRP00000006864"/>
<evidence type="ECO:0000256" key="1">
    <source>
        <dbReference type="SAM" id="MobiDB-lite"/>
    </source>
</evidence>
<feature type="region of interest" description="Disordered" evidence="1">
    <location>
        <begin position="103"/>
        <end position="146"/>
    </location>
</feature>
<dbReference type="AlphaFoldDB" id="Q1K8W8"/>
<dbReference type="OrthoDB" id="10573795at2759"/>
<dbReference type="OMA" id="MERTTYV"/>
<accession>Q1K8W8</accession>